<dbReference type="InterPro" id="IPR037208">
    <property type="entry name" value="Spo0E-like_sf"/>
</dbReference>
<dbReference type="InterPro" id="IPR036638">
    <property type="entry name" value="HLH_DNA-bd_sf"/>
</dbReference>
<protein>
    <recommendedName>
        <fullName evidence="3">Aspartyl-phosphate phosphatase Spo0E family protein</fullName>
    </recommendedName>
</protein>
<evidence type="ECO:0000313" key="2">
    <source>
        <dbReference type="Proteomes" id="UP001065593"/>
    </source>
</evidence>
<dbReference type="Proteomes" id="UP001065593">
    <property type="component" value="Unassembled WGS sequence"/>
</dbReference>
<dbReference type="SUPFAM" id="SSF140500">
    <property type="entry name" value="BAS1536-like"/>
    <property type="match status" value="1"/>
</dbReference>
<comment type="caution">
    <text evidence="1">The sequence shown here is derived from an EMBL/GenBank/DDBJ whole genome shotgun (WGS) entry which is preliminary data.</text>
</comment>
<evidence type="ECO:0000313" key="1">
    <source>
        <dbReference type="EMBL" id="GLC88950.1"/>
    </source>
</evidence>
<keyword evidence="2" id="KW-1185">Reference proteome</keyword>
<dbReference type="Pfam" id="PF09388">
    <property type="entry name" value="SpoOE-like"/>
    <property type="match status" value="1"/>
</dbReference>
<name>A0ABQ5NKQ8_9BACI</name>
<dbReference type="EMBL" id="BRZA01000002">
    <property type="protein sequence ID" value="GLC88950.1"/>
    <property type="molecule type" value="Genomic_DNA"/>
</dbReference>
<organism evidence="1 2">
    <name type="scientific">Lysinibacillus piscis</name>
    <dbReference type="NCBI Taxonomy" id="2518931"/>
    <lineage>
        <taxon>Bacteria</taxon>
        <taxon>Bacillati</taxon>
        <taxon>Bacillota</taxon>
        <taxon>Bacilli</taxon>
        <taxon>Bacillales</taxon>
        <taxon>Bacillaceae</taxon>
        <taxon>Lysinibacillus</taxon>
    </lineage>
</organism>
<dbReference type="Gene3D" id="4.10.280.10">
    <property type="entry name" value="Helix-loop-helix DNA-binding domain"/>
    <property type="match status" value="1"/>
</dbReference>
<proteinExistence type="predicted"/>
<evidence type="ECO:0008006" key="3">
    <source>
        <dbReference type="Google" id="ProtNLM"/>
    </source>
</evidence>
<gene>
    <name evidence="1" type="ORF">LYSBPC_20770</name>
</gene>
<accession>A0ABQ5NKQ8</accession>
<dbReference type="InterPro" id="IPR018540">
    <property type="entry name" value="Spo0E-like"/>
</dbReference>
<reference evidence="1" key="1">
    <citation type="submission" date="2022-08" db="EMBL/GenBank/DDBJ databases">
        <title>Draft genome sequence of Lysinibacillus sp. strain KH24.</title>
        <authorList>
            <person name="Kanbe H."/>
            <person name="Itoh H."/>
        </authorList>
    </citation>
    <scope>NUCLEOTIDE SEQUENCE</scope>
    <source>
        <strain evidence="1">KH24</strain>
    </source>
</reference>
<dbReference type="RefSeq" id="WP_264988701.1">
    <property type="nucleotide sequence ID" value="NZ_BRZA01000002.1"/>
</dbReference>
<sequence length="63" mass="7650">MLHLLYKLALKIMIEMKRKIMYKKAEHLGFTHPAVVQYSQQLDVLLNRYNKHRQPCTIKLHFK</sequence>